<feature type="domain" description="Prephenate/arogenate dehydrogenase" evidence="2">
    <location>
        <begin position="4"/>
        <end position="246"/>
    </location>
</feature>
<dbReference type="GO" id="GO:0070403">
    <property type="term" value="F:NAD+ binding"/>
    <property type="evidence" value="ECO:0007669"/>
    <property type="project" value="InterPro"/>
</dbReference>
<dbReference type="Proteomes" id="UP000177564">
    <property type="component" value="Unassembled WGS sequence"/>
</dbReference>
<dbReference type="EMBL" id="MEWU01000024">
    <property type="protein sequence ID" value="OGC83285.1"/>
    <property type="molecule type" value="Genomic_DNA"/>
</dbReference>
<proteinExistence type="predicted"/>
<organism evidence="3 4">
    <name type="scientific">Candidatus Adlerbacteria bacterium RIFCSPHIGHO2_02_FULL_52_17</name>
    <dbReference type="NCBI Taxonomy" id="1797240"/>
    <lineage>
        <taxon>Bacteria</taxon>
        <taxon>Candidatus Adleribacteriota</taxon>
    </lineage>
</organism>
<evidence type="ECO:0000259" key="2">
    <source>
        <dbReference type="PROSITE" id="PS51176"/>
    </source>
</evidence>
<evidence type="ECO:0000313" key="4">
    <source>
        <dbReference type="Proteomes" id="UP000177564"/>
    </source>
</evidence>
<dbReference type="GO" id="GO:0006571">
    <property type="term" value="P:tyrosine biosynthetic process"/>
    <property type="evidence" value="ECO:0007669"/>
    <property type="project" value="InterPro"/>
</dbReference>
<protein>
    <recommendedName>
        <fullName evidence="2">Prephenate/arogenate dehydrogenase domain-containing protein</fullName>
    </recommendedName>
</protein>
<evidence type="ECO:0000313" key="3">
    <source>
        <dbReference type="EMBL" id="OGC83285.1"/>
    </source>
</evidence>
<dbReference type="Pfam" id="PF02153">
    <property type="entry name" value="PDH_N"/>
    <property type="match status" value="1"/>
</dbReference>
<dbReference type="InterPro" id="IPR050812">
    <property type="entry name" value="Preph/Arog_dehydrog"/>
</dbReference>
<dbReference type="STRING" id="1797240.A3D68_01080"/>
<name>A0A1F4XNJ7_9BACT</name>
<dbReference type="PROSITE" id="PS51176">
    <property type="entry name" value="PDH_ADH"/>
    <property type="match status" value="1"/>
</dbReference>
<dbReference type="PANTHER" id="PTHR21363:SF0">
    <property type="entry name" value="PREPHENATE DEHYDROGENASE [NADP(+)]"/>
    <property type="match status" value="1"/>
</dbReference>
<dbReference type="InterPro" id="IPR003099">
    <property type="entry name" value="Prephen_DH"/>
</dbReference>
<dbReference type="InterPro" id="IPR036291">
    <property type="entry name" value="NAD(P)-bd_dom_sf"/>
</dbReference>
<gene>
    <name evidence="3" type="ORF">A3D68_01080</name>
</gene>
<evidence type="ECO:0000256" key="1">
    <source>
        <dbReference type="ARBA" id="ARBA00023002"/>
    </source>
</evidence>
<dbReference type="PANTHER" id="PTHR21363">
    <property type="entry name" value="PREPHENATE DEHYDROGENASE"/>
    <property type="match status" value="1"/>
</dbReference>
<keyword evidence="1" id="KW-0560">Oxidoreductase</keyword>
<dbReference type="GO" id="GO:0004665">
    <property type="term" value="F:prephenate dehydrogenase (NADP+) activity"/>
    <property type="evidence" value="ECO:0007669"/>
    <property type="project" value="InterPro"/>
</dbReference>
<dbReference type="InterPro" id="IPR046826">
    <property type="entry name" value="PDH_N"/>
</dbReference>
<reference evidence="3 4" key="1">
    <citation type="journal article" date="2016" name="Nat. Commun.">
        <title>Thousands of microbial genomes shed light on interconnected biogeochemical processes in an aquifer system.</title>
        <authorList>
            <person name="Anantharaman K."/>
            <person name="Brown C.T."/>
            <person name="Hug L.A."/>
            <person name="Sharon I."/>
            <person name="Castelle C.J."/>
            <person name="Probst A.J."/>
            <person name="Thomas B.C."/>
            <person name="Singh A."/>
            <person name="Wilkins M.J."/>
            <person name="Karaoz U."/>
            <person name="Brodie E.L."/>
            <person name="Williams K.H."/>
            <person name="Hubbard S.S."/>
            <person name="Banfield J.F."/>
        </authorList>
    </citation>
    <scope>NUCLEOTIDE SEQUENCE [LARGE SCALE GENOMIC DNA]</scope>
</reference>
<dbReference type="Gene3D" id="3.40.50.720">
    <property type="entry name" value="NAD(P)-binding Rossmann-like Domain"/>
    <property type="match status" value="1"/>
</dbReference>
<accession>A0A1F4XNJ7</accession>
<dbReference type="SUPFAM" id="SSF51735">
    <property type="entry name" value="NAD(P)-binding Rossmann-fold domains"/>
    <property type="match status" value="1"/>
</dbReference>
<comment type="caution">
    <text evidence="3">The sequence shown here is derived from an EMBL/GenBank/DDBJ whole genome shotgun (WGS) entry which is preliminary data.</text>
</comment>
<sequence length="246" mass="27589">MNINNVGIIGFGDFGQFLFALTKEHFPNLSVKVHSSRKQSDGKDFFSLEEVCKTDLVILCVPIAAFGETVDKILPLLGNNTIVCDVATVKKHTVSILQEKKVPHYIATHPMFGPYSYAKHSNSLKDLRIAICDTSLDNKDVKEVVEFLRSAELKVLELTADEHDRLVAETLFLTHLVGQTVKKGGFERTSVDTVSFGFLMDAVESVAHDKALFRDVYKYNPYCKEVLARYEKAEKEIVSSLTLKEL</sequence>
<dbReference type="GO" id="GO:0008977">
    <property type="term" value="F:prephenate dehydrogenase (NAD+) activity"/>
    <property type="evidence" value="ECO:0007669"/>
    <property type="project" value="InterPro"/>
</dbReference>
<dbReference type="AlphaFoldDB" id="A0A1F4XNJ7"/>